<dbReference type="NCBIfam" id="TIGR01488">
    <property type="entry name" value="HAD-SF-IB"/>
    <property type="match status" value="1"/>
</dbReference>
<accession>A0A099MGN1</accession>
<evidence type="ECO:0000256" key="1">
    <source>
        <dbReference type="ARBA" id="ARBA00022723"/>
    </source>
</evidence>
<evidence type="ECO:0000313" key="5">
    <source>
        <dbReference type="Proteomes" id="UP000029994"/>
    </source>
</evidence>
<dbReference type="eggNOG" id="COG0560">
    <property type="taxonomic scope" value="Bacteria"/>
</dbReference>
<dbReference type="AlphaFoldDB" id="A0A099MGN1"/>
<dbReference type="InterPro" id="IPR050582">
    <property type="entry name" value="HAD-like_SerB"/>
</dbReference>
<reference evidence="4 5" key="1">
    <citation type="submission" date="2014-04" db="EMBL/GenBank/DDBJ databases">
        <title>Genome sequencing of Vibrio navarrensis strains.</title>
        <authorList>
            <person name="Gladney L.M."/>
            <person name="Katz L.S."/>
            <person name="Marino-Ramirez L."/>
            <person name="Jordan I.K."/>
        </authorList>
    </citation>
    <scope>NUCLEOTIDE SEQUENCE [LARGE SCALE GENOMIC DNA]</scope>
    <source>
        <strain evidence="4 5">ATCC 51183</strain>
    </source>
</reference>
<dbReference type="Gene3D" id="1.20.1440.100">
    <property type="entry name" value="SG protein - dephosphorylation function"/>
    <property type="match status" value="1"/>
</dbReference>
<keyword evidence="1" id="KW-0479">Metal-binding</keyword>
<evidence type="ECO:0000256" key="2">
    <source>
        <dbReference type="ARBA" id="ARBA00022801"/>
    </source>
</evidence>
<evidence type="ECO:0000256" key="3">
    <source>
        <dbReference type="ARBA" id="ARBA00022842"/>
    </source>
</evidence>
<dbReference type="SUPFAM" id="SSF56784">
    <property type="entry name" value="HAD-like"/>
    <property type="match status" value="1"/>
</dbReference>
<dbReference type="STRING" id="29495.EA26_13705"/>
<sequence>MANPLYVFDLDKTLINGDCAMIWNAFLAEKGIATDANFVQEDQRLMALYDQGKMNMADYLAFTIAPLTHLPIEQVHALAAECVERDILPKQFSQAKTLITQLQREGIDMLIISASVSFLVKAVAQRLGIKQAIGIDLQLNGDRYSTQISGIPSYREGKVTRLKAWLKAENRSDATIHFYTDSINDLPLCQYADVTYLVNPCPQLEAYSKQTKWVTLTWA</sequence>
<dbReference type="PANTHER" id="PTHR43344:SF13">
    <property type="entry name" value="PHOSPHATASE RV3661-RELATED"/>
    <property type="match status" value="1"/>
</dbReference>
<dbReference type="InterPro" id="IPR036412">
    <property type="entry name" value="HAD-like_sf"/>
</dbReference>
<dbReference type="EMBL" id="JMCG01000001">
    <property type="protein sequence ID" value="KGK12312.1"/>
    <property type="molecule type" value="Genomic_DNA"/>
</dbReference>
<gene>
    <name evidence="4" type="ORF">EA26_13705</name>
</gene>
<keyword evidence="2 4" id="KW-0378">Hydrolase</keyword>
<dbReference type="CDD" id="cd02612">
    <property type="entry name" value="HAD_PGPPase"/>
    <property type="match status" value="1"/>
</dbReference>
<dbReference type="GeneID" id="43684208"/>
<dbReference type="Proteomes" id="UP000029994">
    <property type="component" value="Unassembled WGS sequence"/>
</dbReference>
<organism evidence="4 5">
    <name type="scientific">Vibrio navarrensis</name>
    <dbReference type="NCBI Taxonomy" id="29495"/>
    <lineage>
        <taxon>Bacteria</taxon>
        <taxon>Pseudomonadati</taxon>
        <taxon>Pseudomonadota</taxon>
        <taxon>Gammaproteobacteria</taxon>
        <taxon>Vibrionales</taxon>
        <taxon>Vibrionaceae</taxon>
        <taxon>Vibrio</taxon>
    </lineage>
</organism>
<protein>
    <submittedName>
        <fullName evidence="4">HAD family hydrolase</fullName>
    </submittedName>
</protein>
<dbReference type="NCBIfam" id="TIGR01490">
    <property type="entry name" value="HAD-SF-IB-hyp1"/>
    <property type="match status" value="1"/>
</dbReference>
<comment type="caution">
    <text evidence="4">The sequence shown here is derived from an EMBL/GenBank/DDBJ whole genome shotgun (WGS) entry which is preliminary data.</text>
</comment>
<dbReference type="InterPro" id="IPR023214">
    <property type="entry name" value="HAD_sf"/>
</dbReference>
<dbReference type="PANTHER" id="PTHR43344">
    <property type="entry name" value="PHOSPHOSERINE PHOSPHATASE"/>
    <property type="match status" value="1"/>
</dbReference>
<dbReference type="GO" id="GO:0016787">
    <property type="term" value="F:hydrolase activity"/>
    <property type="evidence" value="ECO:0007669"/>
    <property type="project" value="UniProtKB-KW"/>
</dbReference>
<keyword evidence="5" id="KW-1185">Reference proteome</keyword>
<dbReference type="InterPro" id="IPR006385">
    <property type="entry name" value="HAD_hydro_SerB1"/>
</dbReference>
<keyword evidence="3" id="KW-0460">Magnesium</keyword>
<dbReference type="Gene3D" id="3.40.50.1000">
    <property type="entry name" value="HAD superfamily/HAD-like"/>
    <property type="match status" value="1"/>
</dbReference>
<evidence type="ECO:0000313" key="4">
    <source>
        <dbReference type="EMBL" id="KGK12312.1"/>
    </source>
</evidence>
<dbReference type="Pfam" id="PF12710">
    <property type="entry name" value="HAD"/>
    <property type="match status" value="1"/>
</dbReference>
<name>A0A099MGN1_9VIBR</name>
<proteinExistence type="predicted"/>
<dbReference type="RefSeq" id="WP_039428360.1">
    <property type="nucleotide sequence ID" value="NZ_CP061844.1"/>
</dbReference>
<dbReference type="GO" id="GO:0046872">
    <property type="term" value="F:metal ion binding"/>
    <property type="evidence" value="ECO:0007669"/>
    <property type="project" value="UniProtKB-KW"/>
</dbReference>